<keyword evidence="5" id="KW-0804">Transcription</keyword>
<dbReference type="Proteomes" id="UP001210231">
    <property type="component" value="Unassembled WGS sequence"/>
</dbReference>
<dbReference type="PROSITE" id="PS51755">
    <property type="entry name" value="OMPR_PHOB"/>
    <property type="match status" value="1"/>
</dbReference>
<dbReference type="Gene3D" id="1.10.10.10">
    <property type="entry name" value="Winged helix-like DNA-binding domain superfamily/Winged helix DNA-binding domain"/>
    <property type="match status" value="1"/>
</dbReference>
<organism evidence="10 11">
    <name type="scientific">Polluticaenibacter yanchengensis</name>
    <dbReference type="NCBI Taxonomy" id="3014562"/>
    <lineage>
        <taxon>Bacteria</taxon>
        <taxon>Pseudomonadati</taxon>
        <taxon>Bacteroidota</taxon>
        <taxon>Chitinophagia</taxon>
        <taxon>Chitinophagales</taxon>
        <taxon>Chitinophagaceae</taxon>
        <taxon>Polluticaenibacter</taxon>
    </lineage>
</organism>
<evidence type="ECO:0000313" key="11">
    <source>
        <dbReference type="Proteomes" id="UP001210231"/>
    </source>
</evidence>
<name>A0ABT4UIA8_9BACT</name>
<dbReference type="InterPro" id="IPR016032">
    <property type="entry name" value="Sig_transdc_resp-reg_C-effctor"/>
</dbReference>
<dbReference type="PROSITE" id="PS50110">
    <property type="entry name" value="RESPONSE_REGULATORY"/>
    <property type="match status" value="1"/>
</dbReference>
<comment type="caution">
    <text evidence="10">The sequence shown here is derived from an EMBL/GenBank/DDBJ whole genome shotgun (WGS) entry which is preliminary data.</text>
</comment>
<evidence type="ECO:0000259" key="8">
    <source>
        <dbReference type="PROSITE" id="PS50110"/>
    </source>
</evidence>
<dbReference type="Gene3D" id="3.40.50.2300">
    <property type="match status" value="1"/>
</dbReference>
<evidence type="ECO:0000259" key="9">
    <source>
        <dbReference type="PROSITE" id="PS51755"/>
    </source>
</evidence>
<evidence type="ECO:0000256" key="2">
    <source>
        <dbReference type="ARBA" id="ARBA00023012"/>
    </source>
</evidence>
<keyword evidence="1 6" id="KW-0597">Phosphoprotein</keyword>
<dbReference type="PANTHER" id="PTHR48111:SF1">
    <property type="entry name" value="TWO-COMPONENT RESPONSE REGULATOR ORR33"/>
    <property type="match status" value="1"/>
</dbReference>
<feature type="domain" description="OmpR/PhoB-type" evidence="9">
    <location>
        <begin position="129"/>
        <end position="227"/>
    </location>
</feature>
<evidence type="ECO:0000256" key="7">
    <source>
        <dbReference type="PROSITE-ProRule" id="PRU01091"/>
    </source>
</evidence>
<feature type="domain" description="Response regulatory" evidence="8">
    <location>
        <begin position="2"/>
        <end position="116"/>
    </location>
</feature>
<accession>A0ABT4UIA8</accession>
<gene>
    <name evidence="10" type="ORF">O3P16_07135</name>
</gene>
<dbReference type="SMART" id="SM00448">
    <property type="entry name" value="REC"/>
    <property type="match status" value="1"/>
</dbReference>
<evidence type="ECO:0000256" key="3">
    <source>
        <dbReference type="ARBA" id="ARBA00023015"/>
    </source>
</evidence>
<dbReference type="SUPFAM" id="SSF52172">
    <property type="entry name" value="CheY-like"/>
    <property type="match status" value="1"/>
</dbReference>
<keyword evidence="3" id="KW-0805">Transcription regulation</keyword>
<dbReference type="SUPFAM" id="SSF46894">
    <property type="entry name" value="C-terminal effector domain of the bipartite response regulators"/>
    <property type="match status" value="1"/>
</dbReference>
<reference evidence="10 11" key="1">
    <citation type="submission" date="2022-12" db="EMBL/GenBank/DDBJ databases">
        <title>Chitinophagaceae gen. sp. nov., a new member of the family Chitinophagaceae, isolated from soil in a chemical factory.</title>
        <authorList>
            <person name="Ke Z."/>
        </authorList>
    </citation>
    <scope>NUCLEOTIDE SEQUENCE [LARGE SCALE GENOMIC DNA]</scope>
    <source>
        <strain evidence="10 11">LY-5</strain>
    </source>
</reference>
<dbReference type="PANTHER" id="PTHR48111">
    <property type="entry name" value="REGULATOR OF RPOS"/>
    <property type="match status" value="1"/>
</dbReference>
<evidence type="ECO:0000256" key="6">
    <source>
        <dbReference type="PROSITE-ProRule" id="PRU00169"/>
    </source>
</evidence>
<dbReference type="Pfam" id="PF00072">
    <property type="entry name" value="Response_reg"/>
    <property type="match status" value="1"/>
</dbReference>
<evidence type="ECO:0000256" key="4">
    <source>
        <dbReference type="ARBA" id="ARBA00023125"/>
    </source>
</evidence>
<dbReference type="Gene3D" id="6.10.250.690">
    <property type="match status" value="1"/>
</dbReference>
<dbReference type="RefSeq" id="WP_407030901.1">
    <property type="nucleotide sequence ID" value="NZ_JAQGEF010000006.1"/>
</dbReference>
<evidence type="ECO:0000256" key="1">
    <source>
        <dbReference type="ARBA" id="ARBA00022553"/>
    </source>
</evidence>
<dbReference type="CDD" id="cd00383">
    <property type="entry name" value="trans_reg_C"/>
    <property type="match status" value="1"/>
</dbReference>
<keyword evidence="11" id="KW-1185">Reference proteome</keyword>
<feature type="modified residue" description="4-aspartylphosphate" evidence="6">
    <location>
        <position position="51"/>
    </location>
</feature>
<keyword evidence="2" id="KW-0902">Two-component regulatory system</keyword>
<feature type="DNA-binding region" description="OmpR/PhoB-type" evidence="7">
    <location>
        <begin position="129"/>
        <end position="227"/>
    </location>
</feature>
<dbReference type="InterPro" id="IPR039420">
    <property type="entry name" value="WalR-like"/>
</dbReference>
<evidence type="ECO:0000313" key="10">
    <source>
        <dbReference type="EMBL" id="MDA3614576.1"/>
    </source>
</evidence>
<protein>
    <submittedName>
        <fullName evidence="10">Response regulator transcription factor</fullName>
    </submittedName>
</protein>
<dbReference type="Pfam" id="PF00486">
    <property type="entry name" value="Trans_reg_C"/>
    <property type="match status" value="1"/>
</dbReference>
<dbReference type="InterPro" id="IPR011006">
    <property type="entry name" value="CheY-like_superfamily"/>
</dbReference>
<dbReference type="InterPro" id="IPR036388">
    <property type="entry name" value="WH-like_DNA-bd_sf"/>
</dbReference>
<dbReference type="EMBL" id="JAQGEF010000006">
    <property type="protein sequence ID" value="MDA3614576.1"/>
    <property type="molecule type" value="Genomic_DNA"/>
</dbReference>
<dbReference type="SMART" id="SM00862">
    <property type="entry name" value="Trans_reg_C"/>
    <property type="match status" value="1"/>
</dbReference>
<dbReference type="InterPro" id="IPR001789">
    <property type="entry name" value="Sig_transdc_resp-reg_receiver"/>
</dbReference>
<dbReference type="InterPro" id="IPR001867">
    <property type="entry name" value="OmpR/PhoB-type_DNA-bd"/>
</dbReference>
<keyword evidence="4 7" id="KW-0238">DNA-binding</keyword>
<proteinExistence type="predicted"/>
<evidence type="ECO:0000256" key="5">
    <source>
        <dbReference type="ARBA" id="ARBA00023163"/>
    </source>
</evidence>
<sequence length="227" mass="25761">MNILIIEDDPTLSRNISEVLEAEGFVTASVYDGTLAEKMLKRESYDCIIMDINLPGITGYDLCKGFRIYNKDTPVLMLTAFNELEDKIKGYDSGADDYLTKPFFMRELVLRIRSLMKRAGNTKGTIADNNIFTAGDITILDTQKKVTRQGKPVELTPREYQILLMLCKHHGEIVSKADLVKEIWGSTFDANTNTIEVYINFLRNKLDKPFGTQSIKTKVGYGYYLDV</sequence>